<comment type="similarity">
    <text evidence="2">Belongs to the KdsC family.</text>
</comment>
<dbReference type="Pfam" id="PF13419">
    <property type="entry name" value="HAD_2"/>
    <property type="match status" value="1"/>
</dbReference>
<dbReference type="InterPro" id="IPR041492">
    <property type="entry name" value="HAD_2"/>
</dbReference>
<organism evidence="8">
    <name type="scientific">uncultured Prevotella sp</name>
    <dbReference type="NCBI Taxonomy" id="159272"/>
    <lineage>
        <taxon>Bacteria</taxon>
        <taxon>Pseudomonadati</taxon>
        <taxon>Bacteroidota</taxon>
        <taxon>Bacteroidia</taxon>
        <taxon>Bacteroidales</taxon>
        <taxon>Prevotellaceae</taxon>
        <taxon>Prevotella</taxon>
        <taxon>environmental samples</taxon>
    </lineage>
</organism>
<feature type="binding site" evidence="7">
    <location>
        <position position="15"/>
    </location>
    <ligand>
        <name>Mg(2+)</name>
        <dbReference type="ChEBI" id="CHEBI:18420"/>
    </ligand>
</feature>
<dbReference type="InterPro" id="IPR023214">
    <property type="entry name" value="HAD_sf"/>
</dbReference>
<evidence type="ECO:0000256" key="2">
    <source>
        <dbReference type="ARBA" id="ARBA00005893"/>
    </source>
</evidence>
<dbReference type="FunFam" id="3.40.50.1000:FF:000029">
    <property type="entry name" value="3-deoxy-D-manno-octulosonate 8-phosphate phosphatase KdsC"/>
    <property type="match status" value="1"/>
</dbReference>
<keyword evidence="4 7" id="KW-0479">Metal-binding</keyword>
<protein>
    <submittedName>
        <fullName evidence="8">3-deoxy-D-manno-octulosonate 8-phosphate phosphatase</fullName>
    </submittedName>
</protein>
<dbReference type="SUPFAM" id="SSF56784">
    <property type="entry name" value="HAD-like"/>
    <property type="match status" value="1"/>
</dbReference>
<keyword evidence="6 7" id="KW-0460">Magnesium</keyword>
<evidence type="ECO:0000256" key="3">
    <source>
        <dbReference type="ARBA" id="ARBA00011881"/>
    </source>
</evidence>
<evidence type="ECO:0000256" key="6">
    <source>
        <dbReference type="ARBA" id="ARBA00022842"/>
    </source>
</evidence>
<evidence type="ECO:0000256" key="5">
    <source>
        <dbReference type="ARBA" id="ARBA00022801"/>
    </source>
</evidence>
<dbReference type="InterPro" id="IPR010023">
    <property type="entry name" value="KdsC_fam"/>
</dbReference>
<name>A0A6G8F0R4_9BACT</name>
<feature type="binding site" evidence="7">
    <location>
        <position position="108"/>
    </location>
    <ligand>
        <name>Mg(2+)</name>
        <dbReference type="ChEBI" id="CHEBI:18420"/>
    </ligand>
</feature>
<dbReference type="GO" id="GO:0016788">
    <property type="term" value="F:hydrolase activity, acting on ester bonds"/>
    <property type="evidence" value="ECO:0007669"/>
    <property type="project" value="InterPro"/>
</dbReference>
<comment type="subunit">
    <text evidence="3">Homotetramer.</text>
</comment>
<gene>
    <name evidence="8" type="ORF">Prevot485_0240</name>
</gene>
<dbReference type="PANTHER" id="PTHR21485:SF3">
    <property type="entry name" value="N-ACYLNEURAMINATE CYTIDYLYLTRANSFERASE"/>
    <property type="match status" value="1"/>
</dbReference>
<dbReference type="GO" id="GO:0046872">
    <property type="term" value="F:metal ion binding"/>
    <property type="evidence" value="ECO:0007669"/>
    <property type="project" value="UniProtKB-KW"/>
</dbReference>
<dbReference type="GO" id="GO:0008781">
    <property type="term" value="F:N-acylneuraminate cytidylyltransferase activity"/>
    <property type="evidence" value="ECO:0007669"/>
    <property type="project" value="TreeGrafter"/>
</dbReference>
<evidence type="ECO:0000256" key="1">
    <source>
        <dbReference type="ARBA" id="ARBA00001946"/>
    </source>
</evidence>
<sequence length="172" mass="18915">MINYDLSKISTIIFDVDGVLSTGTIPMSAEGEPMRTINIKDGYAIQLAVKLGLRLAIITGGVDDSVMKRYSKLGMKDIFMGCGVKLEVYRKYMTDKGISPEEVLYVGDDIPDYEVMREVGCACCPKDACPDIKAISRYVSPYGGGMGCARDIIEQVMRAKGLWLTSEKAFGW</sequence>
<evidence type="ECO:0000256" key="4">
    <source>
        <dbReference type="ARBA" id="ARBA00022723"/>
    </source>
</evidence>
<dbReference type="NCBIfam" id="TIGR01670">
    <property type="entry name" value="KdsC-phosphatas"/>
    <property type="match status" value="1"/>
</dbReference>
<feature type="binding site" evidence="7">
    <location>
        <position position="17"/>
    </location>
    <ligand>
        <name>substrate</name>
    </ligand>
</feature>
<dbReference type="InterPro" id="IPR036412">
    <property type="entry name" value="HAD-like_sf"/>
</dbReference>
<evidence type="ECO:0000313" key="8">
    <source>
        <dbReference type="EMBL" id="QIM09925.1"/>
    </source>
</evidence>
<reference evidence="8" key="1">
    <citation type="journal article" date="2020" name="J. ISSAAS">
        <title>Lactobacilli and other gastrointestinal microbiota of Peromyscus leucopus, reservoir host for agents of Lyme disease and other zoonoses in North America.</title>
        <authorList>
            <person name="Milovic A."/>
            <person name="Bassam K."/>
            <person name="Shao H."/>
            <person name="Chatzistamou I."/>
            <person name="Tufts D.M."/>
            <person name="Diuk-Wasser M."/>
            <person name="Barbour A.G."/>
        </authorList>
    </citation>
    <scope>NUCLEOTIDE SEQUENCE</scope>
    <source>
        <strain evidence="8">LL70</strain>
    </source>
</reference>
<dbReference type="PIRSF" id="PIRSF006118">
    <property type="entry name" value="KDO8-P_Ptase"/>
    <property type="match status" value="1"/>
</dbReference>
<dbReference type="SFLD" id="SFLDG01138">
    <property type="entry name" value="C1.6.2:_Deoxy-d-mannose-octulo"/>
    <property type="match status" value="1"/>
</dbReference>
<comment type="cofactor">
    <cofactor evidence="1 7">
        <name>Mg(2+)</name>
        <dbReference type="ChEBI" id="CHEBI:18420"/>
    </cofactor>
</comment>
<dbReference type="SFLD" id="SFLDS00003">
    <property type="entry name" value="Haloacid_Dehalogenase"/>
    <property type="match status" value="1"/>
</dbReference>
<dbReference type="Gene3D" id="3.40.50.1000">
    <property type="entry name" value="HAD superfamily/HAD-like"/>
    <property type="match status" value="1"/>
</dbReference>
<evidence type="ECO:0000256" key="7">
    <source>
        <dbReference type="PIRSR" id="PIRSR006118-2"/>
    </source>
</evidence>
<accession>A0A6G8F0R4</accession>
<keyword evidence="5" id="KW-0378">Hydrolase</keyword>
<dbReference type="PANTHER" id="PTHR21485">
    <property type="entry name" value="HAD SUPERFAMILY MEMBERS CMAS AND KDSC"/>
    <property type="match status" value="1"/>
</dbReference>
<dbReference type="EMBL" id="MN990733">
    <property type="protein sequence ID" value="QIM09925.1"/>
    <property type="molecule type" value="Genomic_DNA"/>
</dbReference>
<proteinExistence type="inferred from homology"/>
<dbReference type="SFLD" id="SFLDG01136">
    <property type="entry name" value="C1.6:_Phosphoserine_Phosphatas"/>
    <property type="match status" value="1"/>
</dbReference>
<dbReference type="InterPro" id="IPR050793">
    <property type="entry name" value="CMP-NeuNAc_synthase"/>
</dbReference>
<dbReference type="AlphaFoldDB" id="A0A6G8F0R4"/>